<keyword evidence="3" id="KW-1185">Reference proteome</keyword>
<gene>
    <name evidence="1" type="ORF">CAPTEDRAFT_203632</name>
</gene>
<reference evidence="1 3" key="2">
    <citation type="journal article" date="2013" name="Nature">
        <title>Insights into bilaterian evolution from three spiralian genomes.</title>
        <authorList>
            <person name="Simakov O."/>
            <person name="Marletaz F."/>
            <person name="Cho S.J."/>
            <person name="Edsinger-Gonzales E."/>
            <person name="Havlak P."/>
            <person name="Hellsten U."/>
            <person name="Kuo D.H."/>
            <person name="Larsson T."/>
            <person name="Lv J."/>
            <person name="Arendt D."/>
            <person name="Savage R."/>
            <person name="Osoegawa K."/>
            <person name="de Jong P."/>
            <person name="Grimwood J."/>
            <person name="Chapman J.A."/>
            <person name="Shapiro H."/>
            <person name="Aerts A."/>
            <person name="Otillar R.P."/>
            <person name="Terry A.Y."/>
            <person name="Boore J.L."/>
            <person name="Grigoriev I.V."/>
            <person name="Lindberg D.R."/>
            <person name="Seaver E.C."/>
            <person name="Weisblat D.A."/>
            <person name="Putnam N.H."/>
            <person name="Rokhsar D.S."/>
        </authorList>
    </citation>
    <scope>NUCLEOTIDE SEQUENCE</scope>
    <source>
        <strain evidence="1 3">I ESC-2004</strain>
    </source>
</reference>
<dbReference type="AlphaFoldDB" id="R7T5H7"/>
<accession>R7T5H7</accession>
<dbReference type="EMBL" id="AMQN01033470">
    <property type="status" value="NOT_ANNOTATED_CDS"/>
    <property type="molecule type" value="Genomic_DNA"/>
</dbReference>
<sequence length="129" mass="14475">MGLNQYTGYQRPRNSGPYLFFGFIPKTRACFRNTQGIMVNGQNLSFRNCDANANSHLVLFPNFSEAPMLGSGSSSFCQNIFLRSRNNPSGRMMPVEYFMFTEMHFGGCGCFSNTNTIHETVIAANIGFR</sequence>
<reference evidence="3" key="1">
    <citation type="submission" date="2012-12" db="EMBL/GenBank/DDBJ databases">
        <authorList>
            <person name="Hellsten U."/>
            <person name="Grimwood J."/>
            <person name="Chapman J.A."/>
            <person name="Shapiro H."/>
            <person name="Aerts A."/>
            <person name="Otillar R.P."/>
            <person name="Terry A.Y."/>
            <person name="Boore J.L."/>
            <person name="Simakov O."/>
            <person name="Marletaz F."/>
            <person name="Cho S.-J."/>
            <person name="Edsinger-Gonzales E."/>
            <person name="Havlak P."/>
            <person name="Kuo D.-H."/>
            <person name="Larsson T."/>
            <person name="Lv J."/>
            <person name="Arendt D."/>
            <person name="Savage R."/>
            <person name="Osoegawa K."/>
            <person name="de Jong P."/>
            <person name="Lindberg D.R."/>
            <person name="Seaver E.C."/>
            <person name="Weisblat D.A."/>
            <person name="Putnam N.H."/>
            <person name="Grigoriev I.V."/>
            <person name="Rokhsar D.S."/>
        </authorList>
    </citation>
    <scope>NUCLEOTIDE SEQUENCE</scope>
    <source>
        <strain evidence="3">I ESC-2004</strain>
    </source>
</reference>
<dbReference type="Proteomes" id="UP000014760">
    <property type="component" value="Unassembled WGS sequence"/>
</dbReference>
<organism evidence="1">
    <name type="scientific">Capitella teleta</name>
    <name type="common">Polychaete worm</name>
    <dbReference type="NCBI Taxonomy" id="283909"/>
    <lineage>
        <taxon>Eukaryota</taxon>
        <taxon>Metazoa</taxon>
        <taxon>Spiralia</taxon>
        <taxon>Lophotrochozoa</taxon>
        <taxon>Annelida</taxon>
        <taxon>Polychaeta</taxon>
        <taxon>Sedentaria</taxon>
        <taxon>Scolecida</taxon>
        <taxon>Capitellidae</taxon>
        <taxon>Capitella</taxon>
    </lineage>
</organism>
<dbReference type="OrthoDB" id="6059867at2759"/>
<protein>
    <submittedName>
        <fullName evidence="1 2">Uncharacterized protein</fullName>
    </submittedName>
</protein>
<name>R7T5H7_CAPTE</name>
<dbReference type="OMA" id="YLFTNCD"/>
<evidence type="ECO:0000313" key="2">
    <source>
        <dbReference type="EnsemblMetazoa" id="CapteP203632"/>
    </source>
</evidence>
<dbReference type="EnsemblMetazoa" id="CapteT203632">
    <property type="protein sequence ID" value="CapteP203632"/>
    <property type="gene ID" value="CapteG203632"/>
</dbReference>
<reference evidence="2" key="3">
    <citation type="submission" date="2015-06" db="UniProtKB">
        <authorList>
            <consortium name="EnsemblMetazoa"/>
        </authorList>
    </citation>
    <scope>IDENTIFICATION</scope>
</reference>
<proteinExistence type="predicted"/>
<evidence type="ECO:0000313" key="1">
    <source>
        <dbReference type="EMBL" id="ELT88485.1"/>
    </source>
</evidence>
<evidence type="ECO:0000313" key="3">
    <source>
        <dbReference type="Proteomes" id="UP000014760"/>
    </source>
</evidence>
<dbReference type="EMBL" id="KB311844">
    <property type="protein sequence ID" value="ELT88485.1"/>
    <property type="molecule type" value="Genomic_DNA"/>
</dbReference>
<dbReference type="HOGENOM" id="CLU_2017403_0_0_1"/>